<evidence type="ECO:0000313" key="2">
    <source>
        <dbReference type="Proteomes" id="UP000233556"/>
    </source>
</evidence>
<gene>
    <name evidence="1" type="ORF">llap_21154</name>
</gene>
<proteinExistence type="predicted"/>
<name>A0A2I0T422_LIMLA</name>
<protein>
    <submittedName>
        <fullName evidence="1">Ubiquitin carboxyl-terminal hydrolase 4</fullName>
    </submittedName>
</protein>
<dbReference type="EMBL" id="KZ520160">
    <property type="protein sequence ID" value="PKU28542.1"/>
    <property type="molecule type" value="Genomic_DNA"/>
</dbReference>
<accession>A0A2I0T422</accession>
<reference evidence="2" key="2">
    <citation type="submission" date="2017-12" db="EMBL/GenBank/DDBJ databases">
        <title>Genome sequence of the Bar-tailed Godwit (Limosa lapponica baueri).</title>
        <authorList>
            <person name="Lima N.C.B."/>
            <person name="Parody-Merino A.M."/>
            <person name="Battley P.F."/>
            <person name="Fidler A.E."/>
            <person name="Prosdocimi F."/>
        </authorList>
    </citation>
    <scope>NUCLEOTIDE SEQUENCE [LARGE SCALE GENOMIC DNA]</scope>
</reference>
<organism evidence="1 2">
    <name type="scientific">Limosa lapponica baueri</name>
    <dbReference type="NCBI Taxonomy" id="1758121"/>
    <lineage>
        <taxon>Eukaryota</taxon>
        <taxon>Metazoa</taxon>
        <taxon>Chordata</taxon>
        <taxon>Craniata</taxon>
        <taxon>Vertebrata</taxon>
        <taxon>Euteleostomi</taxon>
        <taxon>Archelosauria</taxon>
        <taxon>Archosauria</taxon>
        <taxon>Dinosauria</taxon>
        <taxon>Saurischia</taxon>
        <taxon>Theropoda</taxon>
        <taxon>Coelurosauria</taxon>
        <taxon>Aves</taxon>
        <taxon>Neognathae</taxon>
        <taxon>Neoaves</taxon>
        <taxon>Charadriiformes</taxon>
        <taxon>Scolopacidae</taxon>
        <taxon>Limosa</taxon>
    </lineage>
</organism>
<dbReference type="OrthoDB" id="9906618at2759"/>
<sequence>MEKGIKYLREMAVKEVIYGDWDKTVNPDEMPCRRPMLQEFVQSAPSMYSHTLSVLIWGGGDNDSLTVSEVANRIRQYEDSFSRPLTVATVKKLTDKTEKVIEKTEKLFDKLSRMEDRSYSSPPWTHVAAIRRRHPPMRPTQRRQNTLRDILWFCLCDYGEDMSKWDKSPTSALQAQCLANLVDFYDTATDLVDKGRATEVIYLDLCKAFDTVPHDILVSKLESHGFNG</sequence>
<dbReference type="Proteomes" id="UP000233556">
    <property type="component" value="Unassembled WGS sequence"/>
</dbReference>
<evidence type="ECO:0000313" key="1">
    <source>
        <dbReference type="EMBL" id="PKU28542.1"/>
    </source>
</evidence>
<dbReference type="GO" id="GO:0016787">
    <property type="term" value="F:hydrolase activity"/>
    <property type="evidence" value="ECO:0007669"/>
    <property type="project" value="UniProtKB-KW"/>
</dbReference>
<dbReference type="AlphaFoldDB" id="A0A2I0T422"/>
<reference evidence="2" key="1">
    <citation type="submission" date="2017-11" db="EMBL/GenBank/DDBJ databases">
        <authorList>
            <person name="Lima N.C."/>
            <person name="Parody-Merino A.M."/>
            <person name="Battley P.F."/>
            <person name="Fidler A.E."/>
            <person name="Prosdocimi F."/>
        </authorList>
    </citation>
    <scope>NUCLEOTIDE SEQUENCE [LARGE SCALE GENOMIC DNA]</scope>
</reference>
<keyword evidence="1" id="KW-0378">Hydrolase</keyword>
<keyword evidence="2" id="KW-1185">Reference proteome</keyword>